<dbReference type="GO" id="GO:0005886">
    <property type="term" value="C:plasma membrane"/>
    <property type="evidence" value="ECO:0007669"/>
    <property type="project" value="UniProtKB-SubCell"/>
</dbReference>
<dbReference type="CDD" id="cd06261">
    <property type="entry name" value="TM_PBP2"/>
    <property type="match status" value="1"/>
</dbReference>
<feature type="transmembrane region" description="Helical" evidence="8">
    <location>
        <begin position="181"/>
        <end position="202"/>
    </location>
</feature>
<dbReference type="Pfam" id="PF00528">
    <property type="entry name" value="BPD_transp_1"/>
    <property type="match status" value="1"/>
</dbReference>
<name>A0A2U2N214_9GAMM</name>
<gene>
    <name evidence="10" type="ORF">DEM34_09555</name>
</gene>
<feature type="transmembrane region" description="Helical" evidence="8">
    <location>
        <begin position="238"/>
        <end position="259"/>
    </location>
</feature>
<keyword evidence="3 8" id="KW-0813">Transport</keyword>
<feature type="transmembrane region" description="Helical" evidence="8">
    <location>
        <begin position="62"/>
        <end position="84"/>
    </location>
</feature>
<organism evidence="10 11">
    <name type="scientific">Sediminicurvatus halobius</name>
    <dbReference type="NCBI Taxonomy" id="2182432"/>
    <lineage>
        <taxon>Bacteria</taxon>
        <taxon>Pseudomonadati</taxon>
        <taxon>Pseudomonadota</taxon>
        <taxon>Gammaproteobacteria</taxon>
        <taxon>Chromatiales</taxon>
        <taxon>Ectothiorhodospiraceae</taxon>
        <taxon>Sediminicurvatus</taxon>
    </lineage>
</organism>
<keyword evidence="5 8" id="KW-0812">Transmembrane</keyword>
<evidence type="ECO:0000256" key="1">
    <source>
        <dbReference type="ARBA" id="ARBA00004651"/>
    </source>
</evidence>
<dbReference type="PANTHER" id="PTHR43848:SF2">
    <property type="entry name" value="PUTRESCINE TRANSPORT SYSTEM PERMEASE PROTEIN POTI"/>
    <property type="match status" value="1"/>
</dbReference>
<evidence type="ECO:0000313" key="10">
    <source>
        <dbReference type="EMBL" id="PWG63088.1"/>
    </source>
</evidence>
<dbReference type="AlphaFoldDB" id="A0A2U2N214"/>
<feature type="transmembrane region" description="Helical" evidence="8">
    <location>
        <begin position="136"/>
        <end position="160"/>
    </location>
</feature>
<feature type="domain" description="ABC transmembrane type-1" evidence="9">
    <location>
        <begin position="63"/>
        <end position="256"/>
    </location>
</feature>
<feature type="transmembrane region" description="Helical" evidence="8">
    <location>
        <begin position="208"/>
        <end position="226"/>
    </location>
</feature>
<dbReference type="Gene3D" id="1.10.3720.10">
    <property type="entry name" value="MetI-like"/>
    <property type="match status" value="1"/>
</dbReference>
<proteinExistence type="inferred from homology"/>
<keyword evidence="6 8" id="KW-1133">Transmembrane helix</keyword>
<keyword evidence="11" id="KW-1185">Reference proteome</keyword>
<comment type="similarity">
    <text evidence="2">Belongs to the binding-protein-dependent transport system permease family. CysTW subfamily.</text>
</comment>
<reference evidence="10 11" key="1">
    <citation type="submission" date="2018-05" db="EMBL/GenBank/DDBJ databases">
        <title>Spiribacter halobius sp. nov., a moderately halophilic bacterium isolated from marine solar saltern.</title>
        <authorList>
            <person name="Zheng W.-S."/>
            <person name="Lu D.-C."/>
            <person name="Du Z.-J."/>
        </authorList>
    </citation>
    <scope>NUCLEOTIDE SEQUENCE [LARGE SCALE GENOMIC DNA]</scope>
    <source>
        <strain evidence="10 11">E85</strain>
    </source>
</reference>
<feature type="transmembrane region" description="Helical" evidence="8">
    <location>
        <begin position="12"/>
        <end position="33"/>
    </location>
</feature>
<evidence type="ECO:0000256" key="2">
    <source>
        <dbReference type="ARBA" id="ARBA00007069"/>
    </source>
</evidence>
<dbReference type="PANTHER" id="PTHR43848">
    <property type="entry name" value="PUTRESCINE TRANSPORT SYSTEM PERMEASE PROTEIN POTI"/>
    <property type="match status" value="1"/>
</dbReference>
<protein>
    <submittedName>
        <fullName evidence="10">Spermidine/putrescine ABC transporter permease</fullName>
    </submittedName>
</protein>
<dbReference type="EMBL" id="QFFI01000013">
    <property type="protein sequence ID" value="PWG63088.1"/>
    <property type="molecule type" value="Genomic_DNA"/>
</dbReference>
<evidence type="ECO:0000256" key="7">
    <source>
        <dbReference type="ARBA" id="ARBA00023136"/>
    </source>
</evidence>
<feature type="transmembrane region" description="Helical" evidence="8">
    <location>
        <begin position="96"/>
        <end position="116"/>
    </location>
</feature>
<evidence type="ECO:0000256" key="6">
    <source>
        <dbReference type="ARBA" id="ARBA00022989"/>
    </source>
</evidence>
<evidence type="ECO:0000259" key="9">
    <source>
        <dbReference type="PROSITE" id="PS50928"/>
    </source>
</evidence>
<dbReference type="GO" id="GO:0055085">
    <property type="term" value="P:transmembrane transport"/>
    <property type="evidence" value="ECO:0007669"/>
    <property type="project" value="InterPro"/>
</dbReference>
<evidence type="ECO:0000256" key="8">
    <source>
        <dbReference type="RuleBase" id="RU363032"/>
    </source>
</evidence>
<comment type="caution">
    <text evidence="10">The sequence shown here is derived from an EMBL/GenBank/DDBJ whole genome shotgun (WGS) entry which is preliminary data.</text>
</comment>
<dbReference type="RefSeq" id="WP_109678587.1">
    <property type="nucleotide sequence ID" value="NZ_CP086615.1"/>
</dbReference>
<evidence type="ECO:0000256" key="3">
    <source>
        <dbReference type="ARBA" id="ARBA00022448"/>
    </source>
</evidence>
<dbReference type="Proteomes" id="UP000245474">
    <property type="component" value="Unassembled WGS sequence"/>
</dbReference>
<accession>A0A2U2N214</accession>
<dbReference type="OrthoDB" id="9782004at2"/>
<dbReference type="PROSITE" id="PS50928">
    <property type="entry name" value="ABC_TM1"/>
    <property type="match status" value="1"/>
</dbReference>
<evidence type="ECO:0000256" key="4">
    <source>
        <dbReference type="ARBA" id="ARBA00022475"/>
    </source>
</evidence>
<evidence type="ECO:0000313" key="11">
    <source>
        <dbReference type="Proteomes" id="UP000245474"/>
    </source>
</evidence>
<comment type="subcellular location">
    <subcellularLocation>
        <location evidence="1 8">Cell membrane</location>
        <topology evidence="1 8">Multi-pass membrane protein</topology>
    </subcellularLocation>
</comment>
<evidence type="ECO:0000256" key="5">
    <source>
        <dbReference type="ARBA" id="ARBA00022692"/>
    </source>
</evidence>
<dbReference type="InterPro" id="IPR051789">
    <property type="entry name" value="Bact_Polyamine_Transport"/>
</dbReference>
<keyword evidence="4" id="KW-1003">Cell membrane</keyword>
<keyword evidence="7 8" id="KW-0472">Membrane</keyword>
<dbReference type="InterPro" id="IPR035906">
    <property type="entry name" value="MetI-like_sf"/>
</dbReference>
<dbReference type="SUPFAM" id="SSF161098">
    <property type="entry name" value="MetI-like"/>
    <property type="match status" value="1"/>
</dbReference>
<sequence>MRRGRLQRGLRGFWYAVLVFLYAPLAVVVFFSFNSANSSASFAGFSLRWYGRLFGNEQITSAAWNSLVLAVTSSLIATALGAVLGYGMYRHRHLKLGWLIWLVYLPIVMPDIVFGISEMTFFVTVNDFIGLFGPGLGTMIIAHVTFQIPFVALLVYSRLVGLDASLFEAVQDLYASPAQRAWYFILPTVRPALVAGFFLAFTLSIDDFVISFFTAGPESATLPIFIWSAIKKGVTPEINAVSTLMILAVFAAALMVLAAQRVKPGSSR</sequence>
<dbReference type="InterPro" id="IPR000515">
    <property type="entry name" value="MetI-like"/>
</dbReference>